<evidence type="ECO:0000313" key="1">
    <source>
        <dbReference type="EMBL" id="CEK99635.1"/>
    </source>
</evidence>
<protein>
    <submittedName>
        <fullName evidence="1">Uncharacterized protein</fullName>
    </submittedName>
</protein>
<dbReference type="AlphaFoldDB" id="A0A0B7C588"/>
<sequence length="93" mass="10792">EYRDLNLETSFEIPRGRPQRKKAETKEHEKLECEDGRRGRRKAVLRLCKDINSLELEVNEKENITQDVNEILVTVPQTQGELPSRAKEDSSSI</sequence>
<feature type="non-terminal residue" evidence="1">
    <location>
        <position position="1"/>
    </location>
</feature>
<reference evidence="1" key="1">
    <citation type="submission" date="2014-12" db="EMBL/GenBank/DDBJ databases">
        <title>Insight into the proteome of Arion vulgaris.</title>
        <authorList>
            <person name="Aradska J."/>
            <person name="Bulat T."/>
            <person name="Smidak R."/>
            <person name="Sarate P."/>
            <person name="Gangsoo J."/>
            <person name="Sialana F."/>
            <person name="Bilban M."/>
            <person name="Lubec G."/>
        </authorList>
    </citation>
    <scope>NUCLEOTIDE SEQUENCE</scope>
    <source>
        <tissue evidence="1">Skin</tissue>
    </source>
</reference>
<gene>
    <name evidence="1" type="primary">ORF221761</name>
</gene>
<organism evidence="1">
    <name type="scientific">Arion vulgaris</name>
    <dbReference type="NCBI Taxonomy" id="1028688"/>
    <lineage>
        <taxon>Eukaryota</taxon>
        <taxon>Metazoa</taxon>
        <taxon>Spiralia</taxon>
        <taxon>Lophotrochozoa</taxon>
        <taxon>Mollusca</taxon>
        <taxon>Gastropoda</taxon>
        <taxon>Heterobranchia</taxon>
        <taxon>Euthyneura</taxon>
        <taxon>Panpulmonata</taxon>
        <taxon>Eupulmonata</taxon>
        <taxon>Stylommatophora</taxon>
        <taxon>Helicina</taxon>
        <taxon>Arionoidea</taxon>
        <taxon>Arionidae</taxon>
        <taxon>Arion</taxon>
    </lineage>
</organism>
<accession>A0A0B7C588</accession>
<name>A0A0B7C588_9EUPU</name>
<feature type="non-terminal residue" evidence="1">
    <location>
        <position position="93"/>
    </location>
</feature>
<proteinExistence type="predicted"/>
<dbReference type="EMBL" id="HACG01052764">
    <property type="protein sequence ID" value="CEK99635.1"/>
    <property type="molecule type" value="Transcribed_RNA"/>
</dbReference>